<dbReference type="InterPro" id="IPR003395">
    <property type="entry name" value="RecF/RecN/SMC_N"/>
</dbReference>
<dbReference type="FunFam" id="3.40.50.300:FF:000984">
    <property type="entry name" value="Chromosome partition protein Smc"/>
    <property type="match status" value="1"/>
</dbReference>
<keyword evidence="10" id="KW-1185">Reference proteome</keyword>
<keyword evidence="4 7" id="KW-0067">ATP-binding</keyword>
<dbReference type="KEGG" id="bacg:D2962_07175"/>
<dbReference type="GO" id="GO:0030261">
    <property type="term" value="P:chromosome condensation"/>
    <property type="evidence" value="ECO:0007669"/>
    <property type="project" value="InterPro"/>
</dbReference>
<dbReference type="CDD" id="cd03278">
    <property type="entry name" value="ABC_SMC_barmotin"/>
    <property type="match status" value="2"/>
</dbReference>
<evidence type="ECO:0000256" key="7">
    <source>
        <dbReference type="HAMAP-Rule" id="MF_01894"/>
    </source>
</evidence>
<dbReference type="Proteomes" id="UP000280960">
    <property type="component" value="Chromosome"/>
</dbReference>
<feature type="coiled-coil region" evidence="7">
    <location>
        <begin position="320"/>
        <end position="368"/>
    </location>
</feature>
<dbReference type="InterPro" id="IPR010935">
    <property type="entry name" value="SMC_hinge"/>
</dbReference>
<comment type="similarity">
    <text evidence="7">Belongs to the SMC family.</text>
</comment>
<evidence type="ECO:0000256" key="6">
    <source>
        <dbReference type="ARBA" id="ARBA00023125"/>
    </source>
</evidence>
<evidence type="ECO:0000256" key="4">
    <source>
        <dbReference type="ARBA" id="ARBA00022840"/>
    </source>
</evidence>
<evidence type="ECO:0000256" key="1">
    <source>
        <dbReference type="ARBA" id="ARBA00004496"/>
    </source>
</evidence>
<comment type="function">
    <text evidence="7">Required for chromosome condensation and partitioning.</text>
</comment>
<dbReference type="GO" id="GO:0005524">
    <property type="term" value="F:ATP binding"/>
    <property type="evidence" value="ECO:0007669"/>
    <property type="project" value="UniProtKB-UniRule"/>
</dbReference>
<dbReference type="GO" id="GO:0005694">
    <property type="term" value="C:chromosome"/>
    <property type="evidence" value="ECO:0007669"/>
    <property type="project" value="InterPro"/>
</dbReference>
<dbReference type="InterPro" id="IPR024704">
    <property type="entry name" value="SMC"/>
</dbReference>
<dbReference type="SUPFAM" id="SSF75553">
    <property type="entry name" value="Smc hinge domain"/>
    <property type="match status" value="1"/>
</dbReference>
<comment type="domain">
    <text evidence="7">Contains large globular domains required for ATP hydrolysis at each terminus and a third globular domain forming a flexible hinge near the middle of the molecule. These domains are separated by coiled-coil structures.</text>
</comment>
<proteinExistence type="inferred from homology"/>
<feature type="coiled-coil region" evidence="7">
    <location>
        <begin position="404"/>
        <end position="466"/>
    </location>
</feature>
<comment type="subunit">
    <text evidence="7">Homodimer.</text>
</comment>
<dbReference type="Gene3D" id="1.20.1060.20">
    <property type="match status" value="1"/>
</dbReference>
<dbReference type="PANTHER" id="PTHR43977">
    <property type="entry name" value="STRUCTURAL MAINTENANCE OF CHROMOSOMES PROTEIN 3"/>
    <property type="match status" value="1"/>
</dbReference>
<dbReference type="AlphaFoldDB" id="A0A3G2R4R5"/>
<dbReference type="InterPro" id="IPR011890">
    <property type="entry name" value="SMC_prok"/>
</dbReference>
<keyword evidence="6 7" id="KW-0238">DNA-binding</keyword>
<feature type="coiled-coil region" evidence="7">
    <location>
        <begin position="679"/>
        <end position="769"/>
    </location>
</feature>
<dbReference type="GO" id="GO:0005737">
    <property type="term" value="C:cytoplasm"/>
    <property type="evidence" value="ECO:0007669"/>
    <property type="project" value="UniProtKB-SubCell"/>
</dbReference>
<dbReference type="NCBIfam" id="TIGR02168">
    <property type="entry name" value="SMC_prok_B"/>
    <property type="match status" value="1"/>
</dbReference>
<feature type="coiled-coil region" evidence="7">
    <location>
        <begin position="798"/>
        <end position="937"/>
    </location>
</feature>
<dbReference type="GO" id="GO:0007059">
    <property type="term" value="P:chromosome segregation"/>
    <property type="evidence" value="ECO:0007669"/>
    <property type="project" value="UniProtKB-UniRule"/>
</dbReference>
<accession>A0A3G2R4R5</accession>
<dbReference type="HAMAP" id="MF_01894">
    <property type="entry name" value="Smc_prok"/>
    <property type="match status" value="1"/>
</dbReference>
<dbReference type="SUPFAM" id="SSF90257">
    <property type="entry name" value="Myosin rod fragments"/>
    <property type="match status" value="1"/>
</dbReference>
<feature type="binding site" evidence="7">
    <location>
        <begin position="34"/>
        <end position="41"/>
    </location>
    <ligand>
        <name>ATP</name>
        <dbReference type="ChEBI" id="CHEBI:30616"/>
    </ligand>
</feature>
<evidence type="ECO:0000256" key="5">
    <source>
        <dbReference type="ARBA" id="ARBA00023054"/>
    </source>
</evidence>
<feature type="domain" description="SMC hinge" evidence="8">
    <location>
        <begin position="527"/>
        <end position="645"/>
    </location>
</feature>
<dbReference type="GO" id="GO:0016887">
    <property type="term" value="F:ATP hydrolysis activity"/>
    <property type="evidence" value="ECO:0007669"/>
    <property type="project" value="InterPro"/>
</dbReference>
<dbReference type="InterPro" id="IPR027417">
    <property type="entry name" value="P-loop_NTPase"/>
</dbReference>
<protein>
    <recommendedName>
        <fullName evidence="7">Chromosome partition protein Smc</fullName>
    </recommendedName>
</protein>
<keyword evidence="2 7" id="KW-0963">Cytoplasm</keyword>
<dbReference type="EMBL" id="CP033169">
    <property type="protein sequence ID" value="AYO30436.1"/>
    <property type="molecule type" value="Genomic_DNA"/>
</dbReference>
<organism evidence="9 10">
    <name type="scientific">Biomaibacter acetigenes</name>
    <dbReference type="NCBI Taxonomy" id="2316383"/>
    <lineage>
        <taxon>Bacteria</taxon>
        <taxon>Bacillati</taxon>
        <taxon>Bacillota</taxon>
        <taxon>Clostridia</taxon>
        <taxon>Thermosediminibacterales</taxon>
        <taxon>Tepidanaerobacteraceae</taxon>
        <taxon>Biomaibacter</taxon>
    </lineage>
</organism>
<evidence type="ECO:0000313" key="10">
    <source>
        <dbReference type="Proteomes" id="UP000280960"/>
    </source>
</evidence>
<dbReference type="Gene3D" id="3.40.50.300">
    <property type="entry name" value="P-loop containing nucleotide triphosphate hydrolases"/>
    <property type="match status" value="2"/>
</dbReference>
<dbReference type="Pfam" id="PF02463">
    <property type="entry name" value="SMC_N"/>
    <property type="match status" value="1"/>
</dbReference>
<dbReference type="InterPro" id="IPR036277">
    <property type="entry name" value="SMC_hinge_sf"/>
</dbReference>
<gene>
    <name evidence="7 9" type="primary">smc</name>
    <name evidence="9" type="ORF">D2962_07175</name>
</gene>
<name>A0A3G2R4R5_9FIRM</name>
<dbReference type="SUPFAM" id="SSF52540">
    <property type="entry name" value="P-loop containing nucleoside triphosphate hydrolases"/>
    <property type="match status" value="2"/>
</dbReference>
<sequence>MPLYLKRVELHGFKSFADRIEIEFGPGINAIVGPNGSGKSNITDAIRWVLGEQSVRNLRGSKLEDVIFAGSNTKKPMGMAEVSITLDNSDKLLPLDYSEVCFTRRVFRSGESEFFLNKTPCRLKDIQEILMDTGIGKDGYSIIGQGQVDEILTGRSEERRAILEETAGIMKHKARKKEAEKRMEETVGNMVRIDDILAEIQNQLEPLKLQKEKALEYKRLLEQLKQLDINLLLAEISRIEKKASHIKNSIEENQTSLQKIINERALLHQGMMNDSAQLELLEKDYEIYQQKAFDAGTKRKDLEKDLQWTKDEEKRLWLEQQELSGNIENLRRKISEVKNGLGQKIKVLEQKIKDINGLELKITEGEKELVCVDDSIKKKENLIESLKGDVIDLLNFASEKRNMITSLTAMKTNLENRLKQIRKEICLLDESNNKTRAEIENIKGMIENLTLQCEQKQKQIQDTQDYILKLGSTLEEKRVLSIKKGEELSALASRFKALKEVNESFEGYQYGVRNLLSSIKNNKLNGEGLYGALADIISVDRTYEVAIETALGGALQNIVCDTEEHAKRAIEYLKRHDLGRVTFLPLNTIKPRGLDAEEIKILSMKGCIDTADHLTTCGKKFLPVIGHLLGRVIVVDKMDNAIAIARRCRFSLKIVTLDGELFNPGGSITGGSQKKSSLILSRKRELQEFEEKIARSEKDLAIIRQECTRIEGDYQEYLKMVDSCKNAVFNLKSEIAALERELKEKQTVFNEREHKKSQLESEIDDIKTQTVDIDAQIISVQKDIGSIDIKNTSSQSKVKDLQQQLSRDRSKREMLAQRITDLKVQLASHKQEEISLEQNIQNEEENLQTWSRELKVLEDKFEQNERSMSMAKDKVLNYAEQMTNYAELEKDLLTKVDNLKKQRESLKKALEESQAKFNRLEEEQKKLERKLNECIVDETALNMEFNQVRGKLMERYSLTVEQALNFKKEIGSILEMKEKITALQQEIESLGIVNLQAVDDYDNLKSRYDFLKAQRDDLKEAKDKLDSLIKEITKTMEDMFLSSFEKVREEFKKVFTELFGGGKADLIIEGDCSMLEAGIDIIAQPPGKKLQSISLLSGGEKALTAIALLFAILNIKATPFCILDEIEAALDDANIDRFASYLRKVAGHTQFIIITHRKNTMAIADALYGIAMEETAVSKVLTVKLE</sequence>
<dbReference type="Gene3D" id="3.30.70.1620">
    <property type="match status" value="1"/>
</dbReference>
<dbReference type="PIRSF" id="PIRSF005719">
    <property type="entry name" value="SMC"/>
    <property type="match status" value="1"/>
</dbReference>
<dbReference type="GO" id="GO:0003677">
    <property type="term" value="F:DNA binding"/>
    <property type="evidence" value="ECO:0007669"/>
    <property type="project" value="UniProtKB-UniRule"/>
</dbReference>
<feature type="coiled-coil region" evidence="7">
    <location>
        <begin position="1001"/>
        <end position="1038"/>
    </location>
</feature>
<comment type="subcellular location">
    <subcellularLocation>
        <location evidence="1 7">Cytoplasm</location>
    </subcellularLocation>
</comment>
<reference evidence="9 10" key="1">
    <citation type="submission" date="2018-10" db="EMBL/GenBank/DDBJ databases">
        <authorList>
            <person name="Zhang X."/>
        </authorList>
    </citation>
    <scope>NUCLEOTIDE SEQUENCE [LARGE SCALE GENOMIC DNA]</scope>
    <source>
        <strain evidence="9 10">SK-G1</strain>
    </source>
</reference>
<feature type="coiled-coil region" evidence="7">
    <location>
        <begin position="169"/>
        <end position="230"/>
    </location>
</feature>
<dbReference type="FunFam" id="3.40.50.300:FF:000901">
    <property type="entry name" value="Chromosome partition protein Smc"/>
    <property type="match status" value="1"/>
</dbReference>
<evidence type="ECO:0000256" key="3">
    <source>
        <dbReference type="ARBA" id="ARBA00022741"/>
    </source>
</evidence>
<dbReference type="Pfam" id="PF06470">
    <property type="entry name" value="SMC_hinge"/>
    <property type="match status" value="1"/>
</dbReference>
<dbReference type="SMART" id="SM00968">
    <property type="entry name" value="SMC_hinge"/>
    <property type="match status" value="1"/>
</dbReference>
<evidence type="ECO:0000259" key="8">
    <source>
        <dbReference type="SMART" id="SM00968"/>
    </source>
</evidence>
<dbReference type="GO" id="GO:0006260">
    <property type="term" value="P:DNA replication"/>
    <property type="evidence" value="ECO:0007669"/>
    <property type="project" value="UniProtKB-UniRule"/>
</dbReference>
<keyword evidence="3 7" id="KW-0547">Nucleotide-binding</keyword>
<evidence type="ECO:0000313" key="9">
    <source>
        <dbReference type="EMBL" id="AYO30436.1"/>
    </source>
</evidence>
<keyword evidence="5 7" id="KW-0175">Coiled coil</keyword>
<dbReference type="GO" id="GO:0007062">
    <property type="term" value="P:sister chromatid cohesion"/>
    <property type="evidence" value="ECO:0007669"/>
    <property type="project" value="InterPro"/>
</dbReference>
<evidence type="ECO:0000256" key="2">
    <source>
        <dbReference type="ARBA" id="ARBA00022490"/>
    </source>
</evidence>